<dbReference type="PANTHER" id="PTHR47389:SF4">
    <property type="entry name" value="OS09G0436400 PROTEIN"/>
    <property type="match status" value="1"/>
</dbReference>
<dbReference type="AlphaFoldDB" id="A0AAE1R9G3"/>
<evidence type="ECO:0000259" key="1">
    <source>
        <dbReference type="SMART" id="SM00228"/>
    </source>
</evidence>
<dbReference type="SUPFAM" id="SSF50494">
    <property type="entry name" value="Trypsin-like serine proteases"/>
    <property type="match status" value="1"/>
</dbReference>
<dbReference type="Gene3D" id="2.40.10.10">
    <property type="entry name" value="Trypsin-like serine proteases"/>
    <property type="match status" value="2"/>
</dbReference>
<dbReference type="Pfam" id="PF13365">
    <property type="entry name" value="Trypsin_2"/>
    <property type="match status" value="1"/>
</dbReference>
<protein>
    <recommendedName>
        <fullName evidence="1">PDZ domain-containing protein</fullName>
    </recommendedName>
</protein>
<reference evidence="2" key="1">
    <citation type="submission" date="2023-12" db="EMBL/GenBank/DDBJ databases">
        <title>Genome assembly of Anisodus tanguticus.</title>
        <authorList>
            <person name="Wang Y.-J."/>
        </authorList>
    </citation>
    <scope>NUCLEOTIDE SEQUENCE</scope>
    <source>
        <strain evidence="2">KB-2021</strain>
        <tissue evidence="2">Leaf</tissue>
    </source>
</reference>
<gene>
    <name evidence="2" type="ORF">RND71_033919</name>
</gene>
<dbReference type="Gene3D" id="2.30.42.10">
    <property type="match status" value="1"/>
</dbReference>
<sequence length="405" mass="45969">MNFDCNKRKWVEAFTPWKRDPKEAPYSPDVVIEGTHLSGMEQDVYFYPLNLHLNIYTKRAALKVSTSVVSLESYSGEKEIFQCSGTIIESVNAYSIVLTTASLLRCSTSRNSLAENIKVIVHLFDGRSFDGQIESYDFHYNVAAIKILSDTPLPIASLAHISDSITIFPSQLQVTEEKPFQLRPHPNSFDLIPGDSVIALSRFYAKPYEFMAAPGEFWFIDRCDSDFDCKELFMASCRIMRCGIGGPLINRYGEVIGICFNDFGCLAFLPINIASMWWEHYKKYRQVRRPWLGMEVTNLYAARLHTLEQIISKFPDVLEGVIVEEVVPGSSAESAGLKHNDVIIQFGGKRIQSFLELFESMWNNVGESVELAVIRASHDVPVHLSMVVEEATSDKLYSWPLWKSR</sequence>
<dbReference type="SMART" id="SM00228">
    <property type="entry name" value="PDZ"/>
    <property type="match status" value="1"/>
</dbReference>
<feature type="domain" description="PDZ" evidence="1">
    <location>
        <begin position="290"/>
        <end position="377"/>
    </location>
</feature>
<dbReference type="InterPro" id="IPR001478">
    <property type="entry name" value="PDZ"/>
</dbReference>
<proteinExistence type="predicted"/>
<organism evidence="2 3">
    <name type="scientific">Anisodus tanguticus</name>
    <dbReference type="NCBI Taxonomy" id="243964"/>
    <lineage>
        <taxon>Eukaryota</taxon>
        <taxon>Viridiplantae</taxon>
        <taxon>Streptophyta</taxon>
        <taxon>Embryophyta</taxon>
        <taxon>Tracheophyta</taxon>
        <taxon>Spermatophyta</taxon>
        <taxon>Magnoliopsida</taxon>
        <taxon>eudicotyledons</taxon>
        <taxon>Gunneridae</taxon>
        <taxon>Pentapetalae</taxon>
        <taxon>asterids</taxon>
        <taxon>lamiids</taxon>
        <taxon>Solanales</taxon>
        <taxon>Solanaceae</taxon>
        <taxon>Solanoideae</taxon>
        <taxon>Hyoscyameae</taxon>
        <taxon>Anisodus</taxon>
    </lineage>
</organism>
<dbReference type="InterPro" id="IPR036034">
    <property type="entry name" value="PDZ_sf"/>
</dbReference>
<dbReference type="SUPFAM" id="SSF50156">
    <property type="entry name" value="PDZ domain-like"/>
    <property type="match status" value="1"/>
</dbReference>
<dbReference type="Proteomes" id="UP001291623">
    <property type="component" value="Unassembled WGS sequence"/>
</dbReference>
<dbReference type="InterPro" id="IPR043504">
    <property type="entry name" value="Peptidase_S1_PA_chymotrypsin"/>
</dbReference>
<dbReference type="Pfam" id="PF17820">
    <property type="entry name" value="PDZ_6"/>
    <property type="match status" value="1"/>
</dbReference>
<keyword evidence="3" id="KW-1185">Reference proteome</keyword>
<dbReference type="EMBL" id="JAVYJV010000018">
    <property type="protein sequence ID" value="KAK4347580.1"/>
    <property type="molecule type" value="Genomic_DNA"/>
</dbReference>
<evidence type="ECO:0000313" key="2">
    <source>
        <dbReference type="EMBL" id="KAK4347580.1"/>
    </source>
</evidence>
<comment type="caution">
    <text evidence="2">The sequence shown here is derived from an EMBL/GenBank/DDBJ whole genome shotgun (WGS) entry which is preliminary data.</text>
</comment>
<evidence type="ECO:0000313" key="3">
    <source>
        <dbReference type="Proteomes" id="UP001291623"/>
    </source>
</evidence>
<accession>A0AAE1R9G3</accession>
<dbReference type="PANTHER" id="PTHR47389">
    <property type="entry name" value="OS09G0436400 PROTEIN"/>
    <property type="match status" value="1"/>
</dbReference>
<dbReference type="InterPro" id="IPR009003">
    <property type="entry name" value="Peptidase_S1_PA"/>
</dbReference>
<dbReference type="InterPro" id="IPR041489">
    <property type="entry name" value="PDZ_6"/>
</dbReference>
<name>A0AAE1R9G3_9SOLA</name>